<organism evidence="1">
    <name type="scientific">Rhizophora mucronata</name>
    <name type="common">Asiatic mangrove</name>
    <dbReference type="NCBI Taxonomy" id="61149"/>
    <lineage>
        <taxon>Eukaryota</taxon>
        <taxon>Viridiplantae</taxon>
        <taxon>Streptophyta</taxon>
        <taxon>Embryophyta</taxon>
        <taxon>Tracheophyta</taxon>
        <taxon>Spermatophyta</taxon>
        <taxon>Magnoliopsida</taxon>
        <taxon>eudicotyledons</taxon>
        <taxon>Gunneridae</taxon>
        <taxon>Pentapetalae</taxon>
        <taxon>rosids</taxon>
        <taxon>fabids</taxon>
        <taxon>Malpighiales</taxon>
        <taxon>Rhizophoraceae</taxon>
        <taxon>Rhizophora</taxon>
    </lineage>
</organism>
<dbReference type="EMBL" id="GGEC01067908">
    <property type="protein sequence ID" value="MBX48392.1"/>
    <property type="molecule type" value="Transcribed_RNA"/>
</dbReference>
<reference evidence="1" key="1">
    <citation type="submission" date="2018-02" db="EMBL/GenBank/DDBJ databases">
        <title>Rhizophora mucronata_Transcriptome.</title>
        <authorList>
            <person name="Meera S.P."/>
            <person name="Sreeshan A."/>
            <person name="Augustine A."/>
        </authorList>
    </citation>
    <scope>NUCLEOTIDE SEQUENCE</scope>
    <source>
        <tissue evidence="1">Leaf</tissue>
    </source>
</reference>
<protein>
    <submittedName>
        <fullName evidence="1">Uncharacterized protein</fullName>
    </submittedName>
</protein>
<sequence length="47" mass="5256">MVLNIQTIQFSPSCATRLEGKAESHPGTPRVGRGRQKAGWLLCLRYQ</sequence>
<dbReference type="AlphaFoldDB" id="A0A2P2P0Y4"/>
<accession>A0A2P2P0Y4</accession>
<proteinExistence type="predicted"/>
<name>A0A2P2P0Y4_RHIMU</name>
<evidence type="ECO:0000313" key="1">
    <source>
        <dbReference type="EMBL" id="MBX48392.1"/>
    </source>
</evidence>